<feature type="transmembrane region" description="Helical" evidence="15">
    <location>
        <begin position="234"/>
        <end position="255"/>
    </location>
</feature>
<keyword evidence="7" id="KW-0130">Cell adhesion</keyword>
<feature type="transmembrane region" description="Helical" evidence="15">
    <location>
        <begin position="174"/>
        <end position="195"/>
    </location>
</feature>
<keyword evidence="5 15" id="KW-0812">Transmembrane</keyword>
<dbReference type="GO" id="GO:0032653">
    <property type="term" value="P:regulation of interleukin-10 production"/>
    <property type="evidence" value="ECO:0007669"/>
    <property type="project" value="Ensembl"/>
</dbReference>
<evidence type="ECO:0000256" key="14">
    <source>
        <dbReference type="ARBA" id="ARBA00033289"/>
    </source>
</evidence>
<dbReference type="GO" id="GO:0005886">
    <property type="term" value="C:plasma membrane"/>
    <property type="evidence" value="ECO:0007669"/>
    <property type="project" value="UniProtKB-SubCell"/>
</dbReference>
<accession>A0A8C7BC65</accession>
<evidence type="ECO:0000256" key="13">
    <source>
        <dbReference type="ARBA" id="ARBA00023319"/>
    </source>
</evidence>
<feature type="transmembrane region" description="Helical" evidence="15">
    <location>
        <begin position="307"/>
        <end position="326"/>
    </location>
</feature>
<dbReference type="GO" id="GO:0070053">
    <property type="term" value="F:thrombospondin receptor activity"/>
    <property type="evidence" value="ECO:0007669"/>
    <property type="project" value="Ensembl"/>
</dbReference>
<dbReference type="GO" id="GO:0050870">
    <property type="term" value="P:positive regulation of T cell activation"/>
    <property type="evidence" value="ECO:0007669"/>
    <property type="project" value="Ensembl"/>
</dbReference>
<keyword evidence="10" id="KW-1015">Disulfide bond</keyword>
<evidence type="ECO:0000256" key="12">
    <source>
        <dbReference type="ARBA" id="ARBA00023283"/>
    </source>
</evidence>
<dbReference type="InterPro" id="IPR007110">
    <property type="entry name" value="Ig-like_dom"/>
</dbReference>
<keyword evidence="3" id="KW-1003">Cell membrane</keyword>
<dbReference type="InterPro" id="IPR013147">
    <property type="entry name" value="CD47-like_TM"/>
</dbReference>
<evidence type="ECO:0000256" key="5">
    <source>
        <dbReference type="ARBA" id="ARBA00022692"/>
    </source>
</evidence>
<evidence type="ECO:0000313" key="19">
    <source>
        <dbReference type="Proteomes" id="UP000694425"/>
    </source>
</evidence>
<evidence type="ECO:0000256" key="15">
    <source>
        <dbReference type="SAM" id="Phobius"/>
    </source>
</evidence>
<evidence type="ECO:0000256" key="11">
    <source>
        <dbReference type="ARBA" id="ARBA00023180"/>
    </source>
</evidence>
<dbReference type="PANTHER" id="PTHR10613">
    <property type="entry name" value="LEUKOCYTE SURFACE ANTIGEN CD47"/>
    <property type="match status" value="1"/>
</dbReference>
<dbReference type="GO" id="GO:0050766">
    <property type="term" value="P:positive regulation of phagocytosis"/>
    <property type="evidence" value="ECO:0007669"/>
    <property type="project" value="InterPro"/>
</dbReference>
<evidence type="ECO:0000256" key="10">
    <source>
        <dbReference type="ARBA" id="ARBA00023157"/>
    </source>
</evidence>
<keyword evidence="9 15" id="KW-0472">Membrane</keyword>
<proteinExistence type="predicted"/>
<keyword evidence="4" id="KW-0597">Phosphoprotein</keyword>
<dbReference type="GO" id="GO:1904669">
    <property type="term" value="P:ATP export"/>
    <property type="evidence" value="ECO:0007669"/>
    <property type="project" value="Ensembl"/>
</dbReference>
<evidence type="ECO:0000256" key="16">
    <source>
        <dbReference type="SAM" id="SignalP"/>
    </source>
</evidence>
<feature type="domain" description="Ig-like" evidence="17">
    <location>
        <begin position="3"/>
        <end position="124"/>
    </location>
</feature>
<dbReference type="GeneTree" id="ENSGT00390000007697"/>
<feature type="chain" id="PRO_5034974700" description="Leukocyte surface antigen CD47" evidence="16">
    <location>
        <begin position="18"/>
        <end position="327"/>
    </location>
</feature>
<dbReference type="PANTHER" id="PTHR10613:SF0">
    <property type="entry name" value="LEUKOCYTE SURFACE ANTIGEN CD47"/>
    <property type="match status" value="1"/>
</dbReference>
<feature type="signal peptide" evidence="16">
    <location>
        <begin position="1"/>
        <end position="17"/>
    </location>
</feature>
<feature type="transmembrane region" description="Helical" evidence="15">
    <location>
        <begin position="140"/>
        <end position="162"/>
    </location>
</feature>
<dbReference type="GO" id="GO:0098632">
    <property type="term" value="F:cell-cell adhesion mediator activity"/>
    <property type="evidence" value="ECO:0007669"/>
    <property type="project" value="Ensembl"/>
</dbReference>
<dbReference type="Proteomes" id="UP000694425">
    <property type="component" value="Unplaced"/>
</dbReference>
<reference evidence="18" key="1">
    <citation type="submission" date="2025-08" db="UniProtKB">
        <authorList>
            <consortium name="Ensembl"/>
        </authorList>
    </citation>
    <scope>IDENTIFICATION</scope>
</reference>
<keyword evidence="6 16" id="KW-0732">Signal</keyword>
<keyword evidence="11" id="KW-0325">Glycoprotein</keyword>
<dbReference type="GO" id="GO:0071349">
    <property type="term" value="P:cellular response to interleukin-12"/>
    <property type="evidence" value="ECO:0007669"/>
    <property type="project" value="Ensembl"/>
</dbReference>
<dbReference type="Pfam" id="PF04549">
    <property type="entry name" value="CD47"/>
    <property type="match status" value="1"/>
</dbReference>
<dbReference type="GO" id="GO:0009986">
    <property type="term" value="C:cell surface"/>
    <property type="evidence" value="ECO:0007669"/>
    <property type="project" value="Ensembl"/>
</dbReference>
<evidence type="ECO:0000256" key="6">
    <source>
        <dbReference type="ARBA" id="ARBA00022729"/>
    </source>
</evidence>
<reference evidence="18" key="2">
    <citation type="submission" date="2025-09" db="UniProtKB">
        <authorList>
            <consortium name="Ensembl"/>
        </authorList>
    </citation>
    <scope>IDENTIFICATION</scope>
</reference>
<dbReference type="GO" id="GO:0032680">
    <property type="term" value="P:regulation of tumor necrosis factor production"/>
    <property type="evidence" value="ECO:0007669"/>
    <property type="project" value="Ensembl"/>
</dbReference>
<keyword evidence="8 15" id="KW-1133">Transmembrane helix</keyword>
<keyword evidence="13" id="KW-0393">Immunoglobulin domain</keyword>
<feature type="transmembrane region" description="Helical" evidence="15">
    <location>
        <begin position="207"/>
        <end position="227"/>
    </location>
</feature>
<evidence type="ECO:0000259" key="17">
    <source>
        <dbReference type="PROSITE" id="PS50835"/>
    </source>
</evidence>
<evidence type="ECO:0000256" key="2">
    <source>
        <dbReference type="ARBA" id="ARBA00015454"/>
    </source>
</evidence>
<dbReference type="GO" id="GO:0050729">
    <property type="term" value="P:positive regulation of inflammatory response"/>
    <property type="evidence" value="ECO:0007669"/>
    <property type="project" value="InterPro"/>
</dbReference>
<evidence type="ECO:0000256" key="1">
    <source>
        <dbReference type="ARBA" id="ARBA00004651"/>
    </source>
</evidence>
<dbReference type="GO" id="GO:0070062">
    <property type="term" value="C:extracellular exosome"/>
    <property type="evidence" value="ECO:0007669"/>
    <property type="project" value="TreeGrafter"/>
</dbReference>
<sequence>MLPLVVLLLGSASCGSAQLIFNITRSVEYTACNESVIIPCFVNNVEATNINEMYVKWKLKGKDIFTFNGALQKTTHGDKFKSTKIIPQKLLTGIASLEMDKEEAVVGNYTCEVTELSREGETIIELKYRIVSWFSPNENILIVIFPILAVLLSWGQFGIVTIKYKSSLVKEKTILLFVGGLVLTIVVIVGAILFVPGEYSTKNSCGLGLIVIPTVILILLQYCVFIIGVWISPFTIAILILQVLGYVLSVVGLSLCVSECNPVHGPLLISGLGIIALAELLGLVYMKLVASNQKTIQPPRKAVEEPLNGMWLLQTCIFFLIYYPIII</sequence>
<dbReference type="InterPro" id="IPR013783">
    <property type="entry name" value="Ig-like_fold"/>
</dbReference>
<dbReference type="GO" id="GO:0032649">
    <property type="term" value="P:regulation of type II interferon production"/>
    <property type="evidence" value="ECO:0007669"/>
    <property type="project" value="Ensembl"/>
</dbReference>
<protein>
    <recommendedName>
        <fullName evidence="2">Leukocyte surface antigen CD47</fullName>
    </recommendedName>
    <alternativeName>
        <fullName evidence="14">Integrin-associated protein</fullName>
    </alternativeName>
</protein>
<evidence type="ECO:0000256" key="8">
    <source>
        <dbReference type="ARBA" id="ARBA00022989"/>
    </source>
</evidence>
<gene>
    <name evidence="18" type="primary">CD47</name>
</gene>
<dbReference type="InterPro" id="IPR037805">
    <property type="entry name" value="IgV_CD47"/>
</dbReference>
<keyword evidence="19" id="KW-1185">Reference proteome</keyword>
<feature type="transmembrane region" description="Helical" evidence="15">
    <location>
        <begin position="267"/>
        <end position="286"/>
    </location>
</feature>
<dbReference type="GO" id="GO:0032675">
    <property type="term" value="P:regulation of interleukin-6 production"/>
    <property type="evidence" value="ECO:0007669"/>
    <property type="project" value="Ensembl"/>
</dbReference>
<evidence type="ECO:0000256" key="4">
    <source>
        <dbReference type="ARBA" id="ARBA00022553"/>
    </source>
</evidence>
<dbReference type="Ensembl" id="ENSNVIT00000023558.1">
    <property type="protein sequence ID" value="ENSNVIP00000020223.1"/>
    <property type="gene ID" value="ENSNVIG00000015827.1"/>
</dbReference>
<evidence type="ECO:0000256" key="9">
    <source>
        <dbReference type="ARBA" id="ARBA00023136"/>
    </source>
</evidence>
<dbReference type="Gene3D" id="2.60.40.10">
    <property type="entry name" value="Immunoglobulins"/>
    <property type="match status" value="1"/>
</dbReference>
<dbReference type="CDD" id="cd16090">
    <property type="entry name" value="IgV_CD47"/>
    <property type="match status" value="1"/>
</dbReference>
<dbReference type="GO" id="GO:0032655">
    <property type="term" value="P:regulation of interleukin-12 production"/>
    <property type="evidence" value="ECO:0007669"/>
    <property type="project" value="Ensembl"/>
</dbReference>
<dbReference type="Pfam" id="PF08204">
    <property type="entry name" value="V-set_CD47"/>
    <property type="match status" value="1"/>
</dbReference>
<dbReference type="GO" id="GO:0008284">
    <property type="term" value="P:positive regulation of cell population proliferation"/>
    <property type="evidence" value="ECO:0007669"/>
    <property type="project" value="Ensembl"/>
</dbReference>
<evidence type="ECO:0000313" key="18">
    <source>
        <dbReference type="Ensembl" id="ENSNVIP00000020223.1"/>
    </source>
</evidence>
<evidence type="ECO:0000256" key="7">
    <source>
        <dbReference type="ARBA" id="ARBA00022889"/>
    </source>
</evidence>
<dbReference type="InterPro" id="IPR006704">
    <property type="entry name" value="CD47"/>
</dbReference>
<keyword evidence="12" id="KW-0873">Pyrrolidone carboxylic acid</keyword>
<name>A0A8C7BC65_NEOVI</name>
<dbReference type="GO" id="GO:0070051">
    <property type="term" value="F:fibrinogen binding"/>
    <property type="evidence" value="ECO:0007669"/>
    <property type="project" value="Ensembl"/>
</dbReference>
<dbReference type="PROSITE" id="PS50835">
    <property type="entry name" value="IG_LIKE"/>
    <property type="match status" value="1"/>
</dbReference>
<dbReference type="FunFam" id="2.60.40.10:FF:000521">
    <property type="entry name" value="leukocyte surface antigen CD47"/>
    <property type="match status" value="1"/>
</dbReference>
<dbReference type="AlphaFoldDB" id="A0A8C7BC65"/>
<evidence type="ECO:0000256" key="3">
    <source>
        <dbReference type="ARBA" id="ARBA00022475"/>
    </source>
</evidence>
<organism evidence="18 19">
    <name type="scientific">Neovison vison</name>
    <name type="common">American mink</name>
    <name type="synonym">Mustela vison</name>
    <dbReference type="NCBI Taxonomy" id="452646"/>
    <lineage>
        <taxon>Eukaryota</taxon>
        <taxon>Metazoa</taxon>
        <taxon>Chordata</taxon>
        <taxon>Craniata</taxon>
        <taxon>Vertebrata</taxon>
        <taxon>Euteleostomi</taxon>
        <taxon>Mammalia</taxon>
        <taxon>Eutheria</taxon>
        <taxon>Laurasiatheria</taxon>
        <taxon>Carnivora</taxon>
        <taxon>Caniformia</taxon>
        <taxon>Musteloidea</taxon>
        <taxon>Mustelidae</taxon>
        <taxon>Mustelinae</taxon>
        <taxon>Neogale</taxon>
    </lineage>
</organism>
<dbReference type="InterPro" id="IPR013270">
    <property type="entry name" value="CD47_Vset"/>
</dbReference>
<comment type="subcellular location">
    <subcellularLocation>
        <location evidence="1">Cell membrane</location>
        <topology evidence="1">Multi-pass membrane protein</topology>
    </subcellularLocation>
</comment>